<dbReference type="Proteomes" id="UP000182719">
    <property type="component" value="Unassembled WGS sequence"/>
</dbReference>
<evidence type="ECO:0000313" key="3">
    <source>
        <dbReference type="Proteomes" id="UP000182719"/>
    </source>
</evidence>
<dbReference type="AlphaFoldDB" id="A0A1H7QEF2"/>
<keyword evidence="3" id="KW-1185">Reference proteome</keyword>
<gene>
    <name evidence="2" type="ORF">SAMN05444354_106110</name>
</gene>
<evidence type="ECO:0000313" key="2">
    <source>
        <dbReference type="EMBL" id="SEL46313.1"/>
    </source>
</evidence>
<organism evidence="2 3">
    <name type="scientific">Stigmatella aurantiaca</name>
    <dbReference type="NCBI Taxonomy" id="41"/>
    <lineage>
        <taxon>Bacteria</taxon>
        <taxon>Pseudomonadati</taxon>
        <taxon>Myxococcota</taxon>
        <taxon>Myxococcia</taxon>
        <taxon>Myxococcales</taxon>
        <taxon>Cystobacterineae</taxon>
        <taxon>Archangiaceae</taxon>
        <taxon>Stigmatella</taxon>
    </lineage>
</organism>
<dbReference type="InterPro" id="IPR015943">
    <property type="entry name" value="WD40/YVTN_repeat-like_dom_sf"/>
</dbReference>
<dbReference type="OrthoDB" id="9764804at2"/>
<keyword evidence="1" id="KW-0732">Signal</keyword>
<evidence type="ECO:0000256" key="1">
    <source>
        <dbReference type="SAM" id="SignalP"/>
    </source>
</evidence>
<evidence type="ECO:0008006" key="4">
    <source>
        <dbReference type="Google" id="ProtNLM"/>
    </source>
</evidence>
<reference evidence="3" key="1">
    <citation type="submission" date="2016-10" db="EMBL/GenBank/DDBJ databases">
        <authorList>
            <person name="Varghese N."/>
            <person name="Submissions S."/>
        </authorList>
    </citation>
    <scope>NUCLEOTIDE SEQUENCE [LARGE SCALE GENOMIC DNA]</scope>
    <source>
        <strain evidence="3">DSM 17044</strain>
    </source>
</reference>
<dbReference type="EMBL" id="FOAP01000006">
    <property type="protein sequence ID" value="SEL46313.1"/>
    <property type="molecule type" value="Genomic_DNA"/>
</dbReference>
<name>A0A1H7QEF2_STIAU</name>
<feature type="chain" id="PRO_5010311257" description="BNR/Asp-box repeat domain protein" evidence="1">
    <location>
        <begin position="22"/>
        <end position="738"/>
    </location>
</feature>
<dbReference type="RefSeq" id="WP_143101423.1">
    <property type="nucleotide sequence ID" value="NZ_FOAP01000006.1"/>
</dbReference>
<feature type="signal peptide" evidence="1">
    <location>
        <begin position="1"/>
        <end position="21"/>
    </location>
</feature>
<dbReference type="InterPro" id="IPR052025">
    <property type="entry name" value="Xyloglucanase_GH74"/>
</dbReference>
<dbReference type="GO" id="GO:0010411">
    <property type="term" value="P:xyloglucan metabolic process"/>
    <property type="evidence" value="ECO:0007669"/>
    <property type="project" value="TreeGrafter"/>
</dbReference>
<dbReference type="Gene3D" id="2.130.10.10">
    <property type="entry name" value="YVTN repeat-like/Quinoprotein amine dehydrogenase"/>
    <property type="match status" value="5"/>
</dbReference>
<accession>A0A1H7QEF2</accession>
<sequence length="738" mass="75217">MNRCFRIAGVFLLLVGGAASASATKLVFSAQPAKAQAGAVLSPVVVEARDALGNVDPGASGTVTISLATPAAPMLSGPRTAQFVNGRAAFAALWLTRSGTALRLTATAPGLTSATSAAFDAPAWVPMNDGLPLAHVGELAYSSDGATAYATAGRVFRSTDQGATWTSVLDVGNARRVVTDPFHPATVIVVTQSDLLMSTDRGDHWTSIKSRLPGWQSASAAAFDAHTAGVLYVGRNNGLPAKSTDGGATFSSVQGTGLPPLSASNYPVDMAVDGQSRLYMLMLYEGPYRSDDGGATWTAISSGLTRNANGLFQCGTPQRLAADPTQPGSVYFTFATWGNPCASPVWHSTDFGAAWSPTAVSGTGATLAIDPSSSALYAATASGLVLSTNGGVTLTQVASGSWSYVALSASSGNFVGVQNGVPVNSQDQGATWTPGAGISGGSIGQIAAGAGSPTAVYAVSYSTGLFISQSGGAWAKRFAAPGAILGVDPATAGYAYLYGNNQGQEGLYGTADAGQNWSWLEHNISSFACWMSITVDPRTPATIWGGGQDCFGSKYGGVWLSSDGGLSWSHLVSDPSFGYWARSVAIDGTDSSTAYFVSKFGARRLVLSPTGGPPALTDLSPGLSGTARAVSTAPSQHGVVFASTDSGIFKSTNSGATWTQVLNRGSQYPVRISPSNPQTAYALTYSGTYKTKDGGATWTVLSLPAGVSGADLAIAPANENALYLASESGVWASLTGGE</sequence>
<dbReference type="SUPFAM" id="SSF110296">
    <property type="entry name" value="Oligoxyloglucan reducing end-specific cellobiohydrolase"/>
    <property type="match status" value="3"/>
</dbReference>
<dbReference type="PANTHER" id="PTHR43739:SF5">
    <property type="entry name" value="EXO-ALPHA-SIALIDASE"/>
    <property type="match status" value="1"/>
</dbReference>
<dbReference type="PANTHER" id="PTHR43739">
    <property type="entry name" value="XYLOGLUCANASE (EUROFUNG)"/>
    <property type="match status" value="1"/>
</dbReference>
<proteinExistence type="predicted"/>
<protein>
    <recommendedName>
        <fullName evidence="4">BNR/Asp-box repeat domain protein</fullName>
    </recommendedName>
</protein>